<reference evidence="5 6" key="1">
    <citation type="submission" date="2020-06" db="EMBL/GenBank/DDBJ databases">
        <title>Description of novel acetic acid bacteria.</title>
        <authorList>
            <person name="Sombolestani A."/>
        </authorList>
    </citation>
    <scope>NUCLEOTIDE SEQUENCE [LARGE SCALE GENOMIC DNA]</scope>
    <source>
        <strain evidence="5 6">LMG 27010</strain>
    </source>
</reference>
<dbReference type="EC" id="3.1.1.-" evidence="3"/>
<keyword evidence="2 3" id="KW-0378">Hydrolase</keyword>
<dbReference type="PROSITE" id="PS00941">
    <property type="entry name" value="CARBOXYLESTERASE_B_2"/>
    <property type="match status" value="1"/>
</dbReference>
<dbReference type="AlphaFoldDB" id="A0A850P9K9"/>
<dbReference type="InterPro" id="IPR002018">
    <property type="entry name" value="CarbesteraseB"/>
</dbReference>
<comment type="caution">
    <text evidence="5">The sequence shown here is derived from an EMBL/GenBank/DDBJ whole genome shotgun (WGS) entry which is preliminary data.</text>
</comment>
<dbReference type="Gene3D" id="3.40.50.1820">
    <property type="entry name" value="alpha/beta hydrolase"/>
    <property type="match status" value="1"/>
</dbReference>
<organism evidence="5 6">
    <name type="scientific">Ameyamaea chiangmaiensis</name>
    <dbReference type="NCBI Taxonomy" id="442969"/>
    <lineage>
        <taxon>Bacteria</taxon>
        <taxon>Pseudomonadati</taxon>
        <taxon>Pseudomonadota</taxon>
        <taxon>Alphaproteobacteria</taxon>
        <taxon>Acetobacterales</taxon>
        <taxon>Acetobacteraceae</taxon>
        <taxon>Ameyamaea</taxon>
    </lineage>
</organism>
<evidence type="ECO:0000256" key="3">
    <source>
        <dbReference type="RuleBase" id="RU361235"/>
    </source>
</evidence>
<gene>
    <name evidence="5" type="ORF">HUK82_11885</name>
</gene>
<accession>A0A850P9K9</accession>
<dbReference type="Pfam" id="PF00135">
    <property type="entry name" value="COesterase"/>
    <property type="match status" value="1"/>
</dbReference>
<evidence type="ECO:0000256" key="1">
    <source>
        <dbReference type="ARBA" id="ARBA00005964"/>
    </source>
</evidence>
<evidence type="ECO:0000256" key="2">
    <source>
        <dbReference type="ARBA" id="ARBA00022801"/>
    </source>
</evidence>
<comment type="similarity">
    <text evidence="1 3">Belongs to the type-B carboxylesterase/lipase family.</text>
</comment>
<evidence type="ECO:0000313" key="6">
    <source>
        <dbReference type="Proteomes" id="UP000585665"/>
    </source>
</evidence>
<proteinExistence type="inferred from homology"/>
<evidence type="ECO:0000259" key="4">
    <source>
        <dbReference type="Pfam" id="PF00135"/>
    </source>
</evidence>
<protein>
    <recommendedName>
        <fullName evidence="3">Carboxylic ester hydrolase</fullName>
        <ecNumber evidence="3">3.1.1.-</ecNumber>
    </recommendedName>
</protein>
<name>A0A850P9K9_9PROT</name>
<dbReference type="InterPro" id="IPR019819">
    <property type="entry name" value="Carboxylesterase_B_CS"/>
</dbReference>
<dbReference type="InterPro" id="IPR019826">
    <property type="entry name" value="Carboxylesterase_B_AS"/>
</dbReference>
<dbReference type="InterPro" id="IPR050309">
    <property type="entry name" value="Type-B_Carboxylest/Lipase"/>
</dbReference>
<dbReference type="InterPro" id="IPR006311">
    <property type="entry name" value="TAT_signal"/>
</dbReference>
<dbReference type="PROSITE" id="PS51318">
    <property type="entry name" value="TAT"/>
    <property type="match status" value="1"/>
</dbReference>
<feature type="domain" description="Carboxylesterase type B" evidence="4">
    <location>
        <begin position="36"/>
        <end position="509"/>
    </location>
</feature>
<dbReference type="InterPro" id="IPR029058">
    <property type="entry name" value="AB_hydrolase_fold"/>
</dbReference>
<keyword evidence="6" id="KW-1185">Reference proteome</keyword>
<dbReference type="Proteomes" id="UP000585665">
    <property type="component" value="Unassembled WGS sequence"/>
</dbReference>
<dbReference type="SUPFAM" id="SSF53474">
    <property type="entry name" value="alpha/beta-Hydrolases"/>
    <property type="match status" value="1"/>
</dbReference>
<sequence>MTNPRHGLSRRHFLHAGSLSVAAPLAACAVGTSPDLVQIGQGRLRGVRDNGVVAFRGIPYAGDVRGMGRFRPAPPPPTWDGVRPAMSFGPSPVQGVRLREGMPIAEDCLTLNVWAPENAHQAPVFVWIYGGSNVGGTSASTAYDGATFARAGIVCVTLNYREGAFGFLALHDLLGAPYALSGNAALTDQIAALRWVRDNIAAFGGNPGHVVLGGESAGAKNVLAVATSTEGRGLCHGLIMESGGGQTVFSPDEATRNARAFCATAGLDPDREAARLRTQSATRLLAAQEQFLAAPPCRFPFRSVVDGQLLKTSPLAAVQAGAIRDLPLLIGSNADESHLFLPANRAAERPRRSDVANMNPDDLPRMEDAYDAHFPAMDPAERHWRLLTAEEYWIPTLRVAEAQRAAGGAVWMYRFDTPAARGHFVGLAPHAAELAYVWDITHSHVTRLVNGPKLRAPDLAREMHARWIAFIEDLRPDRGVVWPSYDPTTRQTMVFNARSDVQSDPRGDERALWTGVL</sequence>
<evidence type="ECO:0000313" key="5">
    <source>
        <dbReference type="EMBL" id="NVN41257.1"/>
    </source>
</evidence>
<dbReference type="RefSeq" id="WP_176614166.1">
    <property type="nucleotide sequence ID" value="NZ_JABXXR010000105.1"/>
</dbReference>
<dbReference type="EMBL" id="JABXXR010000105">
    <property type="protein sequence ID" value="NVN41257.1"/>
    <property type="molecule type" value="Genomic_DNA"/>
</dbReference>
<dbReference type="PANTHER" id="PTHR11559">
    <property type="entry name" value="CARBOXYLESTERASE"/>
    <property type="match status" value="1"/>
</dbReference>
<dbReference type="PROSITE" id="PS00122">
    <property type="entry name" value="CARBOXYLESTERASE_B_1"/>
    <property type="match status" value="1"/>
</dbReference>
<dbReference type="GO" id="GO:0016787">
    <property type="term" value="F:hydrolase activity"/>
    <property type="evidence" value="ECO:0007669"/>
    <property type="project" value="UniProtKB-KW"/>
</dbReference>